<name>A0A9P3GA73_9APHY</name>
<feature type="region of interest" description="Disordered" evidence="5">
    <location>
        <begin position="225"/>
        <end position="262"/>
    </location>
</feature>
<protein>
    <submittedName>
        <fullName evidence="7">MFS general substrate transporter</fullName>
    </submittedName>
</protein>
<dbReference type="PANTHER" id="PTHR21576:SF158">
    <property type="entry name" value="RIBOSOMAL RNA-PROCESSING PROTEIN 12-LIKE CONSERVED DOMAIN-CONTAINING PROTEIN"/>
    <property type="match status" value="1"/>
</dbReference>
<feature type="transmembrane region" description="Helical" evidence="6">
    <location>
        <begin position="50"/>
        <end position="69"/>
    </location>
</feature>
<feature type="transmembrane region" description="Helical" evidence="6">
    <location>
        <begin position="114"/>
        <end position="135"/>
    </location>
</feature>
<evidence type="ECO:0000256" key="4">
    <source>
        <dbReference type="ARBA" id="ARBA00023136"/>
    </source>
</evidence>
<evidence type="ECO:0000256" key="2">
    <source>
        <dbReference type="ARBA" id="ARBA00022692"/>
    </source>
</evidence>
<dbReference type="InterPro" id="IPR011701">
    <property type="entry name" value="MFS"/>
</dbReference>
<feature type="transmembrane region" description="Helical" evidence="6">
    <location>
        <begin position="142"/>
        <end position="165"/>
    </location>
</feature>
<dbReference type="AlphaFoldDB" id="A0A9P3GA73"/>
<keyword evidence="8" id="KW-1185">Reference proteome</keyword>
<feature type="transmembrane region" description="Helical" evidence="6">
    <location>
        <begin position="531"/>
        <end position="550"/>
    </location>
</feature>
<dbReference type="InterPro" id="IPR036259">
    <property type="entry name" value="MFS_trans_sf"/>
</dbReference>
<feature type="transmembrane region" description="Helical" evidence="6">
    <location>
        <begin position="422"/>
        <end position="443"/>
    </location>
</feature>
<evidence type="ECO:0000256" key="5">
    <source>
        <dbReference type="SAM" id="MobiDB-lite"/>
    </source>
</evidence>
<reference evidence="7 8" key="1">
    <citation type="submission" date="2021-08" db="EMBL/GenBank/DDBJ databases">
        <title>Draft Genome Sequence of Phanerochaete sordida strain YK-624.</title>
        <authorList>
            <person name="Mori T."/>
            <person name="Dohra H."/>
            <person name="Suzuki T."/>
            <person name="Kawagishi H."/>
            <person name="Hirai H."/>
        </authorList>
    </citation>
    <scope>NUCLEOTIDE SEQUENCE [LARGE SCALE GENOMIC DNA]</scope>
    <source>
        <strain evidence="7 8">YK-624</strain>
    </source>
</reference>
<evidence type="ECO:0000256" key="6">
    <source>
        <dbReference type="SAM" id="Phobius"/>
    </source>
</evidence>
<feature type="transmembrane region" description="Helical" evidence="6">
    <location>
        <begin position="449"/>
        <end position="473"/>
    </location>
</feature>
<feature type="transmembrane region" description="Helical" evidence="6">
    <location>
        <begin position="177"/>
        <end position="199"/>
    </location>
</feature>
<dbReference type="GO" id="GO:0022857">
    <property type="term" value="F:transmembrane transporter activity"/>
    <property type="evidence" value="ECO:0007669"/>
    <property type="project" value="InterPro"/>
</dbReference>
<proteinExistence type="predicted"/>
<dbReference type="PANTHER" id="PTHR21576">
    <property type="entry name" value="UNCHARACTERIZED NODULIN-LIKE PROTEIN"/>
    <property type="match status" value="1"/>
</dbReference>
<evidence type="ECO:0000256" key="3">
    <source>
        <dbReference type="ARBA" id="ARBA00022989"/>
    </source>
</evidence>
<dbReference type="Gene3D" id="1.20.1250.20">
    <property type="entry name" value="MFS general substrate transporter like domains"/>
    <property type="match status" value="2"/>
</dbReference>
<dbReference type="Pfam" id="PF07690">
    <property type="entry name" value="MFS_1"/>
    <property type="match status" value="1"/>
</dbReference>
<comment type="caution">
    <text evidence="7">The sequence shown here is derived from an EMBL/GenBank/DDBJ whole genome shotgun (WGS) entry which is preliminary data.</text>
</comment>
<keyword evidence="4 6" id="KW-0472">Membrane</keyword>
<keyword evidence="3 6" id="KW-1133">Transmembrane helix</keyword>
<dbReference type="Proteomes" id="UP000703269">
    <property type="component" value="Unassembled WGS sequence"/>
</dbReference>
<dbReference type="GO" id="GO:0000329">
    <property type="term" value="C:fungal-type vacuole membrane"/>
    <property type="evidence" value="ECO:0007669"/>
    <property type="project" value="TreeGrafter"/>
</dbReference>
<feature type="compositionally biased region" description="Polar residues" evidence="5">
    <location>
        <begin position="225"/>
        <end position="239"/>
    </location>
</feature>
<evidence type="ECO:0000313" key="8">
    <source>
        <dbReference type="Proteomes" id="UP000703269"/>
    </source>
</evidence>
<feature type="transmembrane region" description="Helical" evidence="6">
    <location>
        <begin position="12"/>
        <end position="30"/>
    </location>
</feature>
<comment type="subcellular location">
    <subcellularLocation>
        <location evidence="1">Membrane</location>
        <topology evidence="1">Multi-pass membrane protein</topology>
    </subcellularLocation>
</comment>
<dbReference type="OrthoDB" id="410267at2759"/>
<organism evidence="7 8">
    <name type="scientific">Phanerochaete sordida</name>
    <dbReference type="NCBI Taxonomy" id="48140"/>
    <lineage>
        <taxon>Eukaryota</taxon>
        <taxon>Fungi</taxon>
        <taxon>Dikarya</taxon>
        <taxon>Basidiomycota</taxon>
        <taxon>Agaricomycotina</taxon>
        <taxon>Agaricomycetes</taxon>
        <taxon>Polyporales</taxon>
        <taxon>Phanerochaetaceae</taxon>
        <taxon>Phanerochaete</taxon>
    </lineage>
</organism>
<dbReference type="EMBL" id="BPQB01000020">
    <property type="protein sequence ID" value="GJE91146.1"/>
    <property type="molecule type" value="Genomic_DNA"/>
</dbReference>
<evidence type="ECO:0000256" key="1">
    <source>
        <dbReference type="ARBA" id="ARBA00004141"/>
    </source>
</evidence>
<accession>A0A9P3GA73</accession>
<dbReference type="SUPFAM" id="SSF103473">
    <property type="entry name" value="MFS general substrate transporter"/>
    <property type="match status" value="1"/>
</dbReference>
<gene>
    <name evidence="7" type="ORF">PsYK624_072950</name>
</gene>
<feature type="transmembrane region" description="Helical" evidence="6">
    <location>
        <begin position="76"/>
        <end position="94"/>
    </location>
</feature>
<sequence>MSDLSAGQKYLRCAAIAANALWAGGLYSFPLFSPALAEHHHFTQPQLTTIALAGMVGQYPIAALVGKVLDTRGARTCSLIAGACFAAGFGLFAYEIADVPPRTADTTDVFRRMIVYFGLIGVGTVFSYFSFVFSATQTFPHYIGVASGTSMALFGCSPLLMSILAEHVFTKDGVLNVSTFLAFLAVVTGIAHLFGACILPGAASTSSFASHEDDRDSAAQRISSLEATSRAQGSSSAETSPLLSRRRSISPPEADSPKKDPSVQVAVLAGHREVSPPQHGSALDLLRDPHFWALTVAISLVLGCSEMVMANLSSIFLSLGSPSASTFAVLAQKAAGSSITTQVQLLSIANMMSRLVIGPLADFIAPVPISYMRPTADDSEGSPRGSRYELGGVDEERSALASTPKGAVYYAFPRRHYLSRMAFLLCACALLLLAFASFIGAGAQGASMGMLSVGVGVAYGTTFTILPGILSAIYGPANLGRNFGIISYAPFVGTTAFSYLYAFLADRAMGPAQNAPEDGQVCRGARCWRTTFSVCIAALALSSAISAVLWRRWRGRV</sequence>
<evidence type="ECO:0000313" key="7">
    <source>
        <dbReference type="EMBL" id="GJE91146.1"/>
    </source>
</evidence>
<keyword evidence="2 6" id="KW-0812">Transmembrane</keyword>
<feature type="transmembrane region" description="Helical" evidence="6">
    <location>
        <begin position="485"/>
        <end position="504"/>
    </location>
</feature>